<proteinExistence type="predicted"/>
<reference evidence="1" key="1">
    <citation type="submission" date="2021-01" db="EMBL/GenBank/DDBJ databases">
        <authorList>
            <person name="Corre E."/>
            <person name="Pelletier E."/>
            <person name="Niang G."/>
            <person name="Scheremetjew M."/>
            <person name="Finn R."/>
            <person name="Kale V."/>
            <person name="Holt S."/>
            <person name="Cochrane G."/>
            <person name="Meng A."/>
            <person name="Brown T."/>
            <person name="Cohen L."/>
        </authorList>
    </citation>
    <scope>NUCLEOTIDE SEQUENCE</scope>
    <source>
        <strain evidence="1">CCMP2058</strain>
    </source>
</reference>
<evidence type="ECO:0000313" key="1">
    <source>
        <dbReference type="EMBL" id="CAD8457974.1"/>
    </source>
</evidence>
<accession>A0A7S0H3X9</accession>
<protein>
    <submittedName>
        <fullName evidence="1">Uncharacterized protein</fullName>
    </submittedName>
</protein>
<dbReference type="EMBL" id="HBEM01024911">
    <property type="protein sequence ID" value="CAD8457974.1"/>
    <property type="molecule type" value="Transcribed_RNA"/>
</dbReference>
<sequence>MICCCPSEDVKGELHTIIQQNFRSVGKIFGNTAFICIMTLDSKIVAERQMGAGQANSSSPVDVIEQMGSLKKAAENFGSILHCSKCPVIHIKGNNQIFSCYDLWGHNVRRIGYETWNLIFLYRADTGVLVILPQGHSVKL</sequence>
<gene>
    <name evidence="1" type="ORF">LAMO00422_LOCUS16925</name>
</gene>
<organism evidence="1">
    <name type="scientific">Amorphochlora amoebiformis</name>
    <dbReference type="NCBI Taxonomy" id="1561963"/>
    <lineage>
        <taxon>Eukaryota</taxon>
        <taxon>Sar</taxon>
        <taxon>Rhizaria</taxon>
        <taxon>Cercozoa</taxon>
        <taxon>Chlorarachniophyceae</taxon>
        <taxon>Amorphochlora</taxon>
    </lineage>
</organism>
<dbReference type="AlphaFoldDB" id="A0A7S0H3X9"/>
<name>A0A7S0H3X9_9EUKA</name>